<dbReference type="GO" id="GO:0003677">
    <property type="term" value="F:DNA binding"/>
    <property type="evidence" value="ECO:0007669"/>
    <property type="project" value="UniProtKB-KW"/>
</dbReference>
<dbReference type="InParanoid" id="A0A7R8V5B2"/>
<feature type="domain" description="Myb/SANT-like DNA-binding" evidence="8">
    <location>
        <begin position="9"/>
        <end position="85"/>
    </location>
</feature>
<protein>
    <recommendedName>
        <fullName evidence="2">Regulatory protein zeste</fullName>
    </recommendedName>
</protein>
<name>A0A7R8V5B2_HERIL</name>
<keyword evidence="5" id="KW-0804">Transcription</keyword>
<dbReference type="AlphaFoldDB" id="A0A7R8V5B2"/>
<dbReference type="InterPro" id="IPR028002">
    <property type="entry name" value="Myb_DNA-bind_5"/>
</dbReference>
<accession>A0A7R8V5B2</accession>
<evidence type="ECO:0000256" key="1">
    <source>
        <dbReference type="ARBA" id="ARBA00011764"/>
    </source>
</evidence>
<evidence type="ECO:0000256" key="7">
    <source>
        <dbReference type="SAM" id="MobiDB-lite"/>
    </source>
</evidence>
<keyword evidence="10" id="KW-1185">Reference proteome</keyword>
<evidence type="ECO:0000256" key="2">
    <source>
        <dbReference type="ARBA" id="ARBA00016807"/>
    </source>
</evidence>
<proteinExistence type="predicted"/>
<gene>
    <name evidence="9" type="ORF">HERILL_LOCUS14701</name>
</gene>
<evidence type="ECO:0000259" key="8">
    <source>
        <dbReference type="Pfam" id="PF13873"/>
    </source>
</evidence>
<dbReference type="EMBL" id="LR899014">
    <property type="protein sequence ID" value="CAD7092337.1"/>
    <property type="molecule type" value="Genomic_DNA"/>
</dbReference>
<feature type="compositionally biased region" description="Polar residues" evidence="7">
    <location>
        <begin position="181"/>
        <end position="191"/>
    </location>
</feature>
<evidence type="ECO:0000256" key="6">
    <source>
        <dbReference type="ARBA" id="ARBA00025466"/>
    </source>
</evidence>
<evidence type="ECO:0000256" key="3">
    <source>
        <dbReference type="ARBA" id="ARBA00023015"/>
    </source>
</evidence>
<keyword evidence="4" id="KW-0238">DNA-binding</keyword>
<feature type="region of interest" description="Disordered" evidence="7">
    <location>
        <begin position="181"/>
        <end position="218"/>
    </location>
</feature>
<organism evidence="9 10">
    <name type="scientific">Hermetia illucens</name>
    <name type="common">Black soldier fly</name>
    <dbReference type="NCBI Taxonomy" id="343691"/>
    <lineage>
        <taxon>Eukaryota</taxon>
        <taxon>Metazoa</taxon>
        <taxon>Ecdysozoa</taxon>
        <taxon>Arthropoda</taxon>
        <taxon>Hexapoda</taxon>
        <taxon>Insecta</taxon>
        <taxon>Pterygota</taxon>
        <taxon>Neoptera</taxon>
        <taxon>Endopterygota</taxon>
        <taxon>Diptera</taxon>
        <taxon>Brachycera</taxon>
        <taxon>Stratiomyomorpha</taxon>
        <taxon>Stratiomyidae</taxon>
        <taxon>Hermetiinae</taxon>
        <taxon>Hermetia</taxon>
    </lineage>
</organism>
<feature type="region of interest" description="Disordered" evidence="7">
    <location>
        <begin position="275"/>
        <end position="294"/>
    </location>
</feature>
<evidence type="ECO:0000256" key="5">
    <source>
        <dbReference type="ARBA" id="ARBA00023163"/>
    </source>
</evidence>
<comment type="function">
    <text evidence="6">Involved in transvection phenomena (= synapsis-dependent gene expression), where the synaptic pairing of chromosomes carrying genes with which zeste interacts influences the expression of these genes. Zeste binds to DNA and stimulates transcription from a nearby promoter.</text>
</comment>
<comment type="subunit">
    <text evidence="1">Self-associates forming complexes of several hundred monomers.</text>
</comment>
<evidence type="ECO:0000256" key="4">
    <source>
        <dbReference type="ARBA" id="ARBA00023125"/>
    </source>
</evidence>
<dbReference type="Pfam" id="PF13873">
    <property type="entry name" value="Myb_DNA-bind_5"/>
    <property type="match status" value="1"/>
</dbReference>
<reference evidence="9 10" key="1">
    <citation type="submission" date="2020-11" db="EMBL/GenBank/DDBJ databases">
        <authorList>
            <person name="Wallbank WR R."/>
            <person name="Pardo Diaz C."/>
            <person name="Kozak K."/>
            <person name="Martin S."/>
            <person name="Jiggins C."/>
            <person name="Moest M."/>
            <person name="Warren A I."/>
            <person name="Generalovic N T."/>
            <person name="Byers J.R.P. K."/>
            <person name="Montejo-Kovacevich G."/>
            <person name="Yen C E."/>
        </authorList>
    </citation>
    <scope>NUCLEOTIDE SEQUENCE [LARGE SCALE GENOMIC DNA]</scope>
</reference>
<keyword evidence="3" id="KW-0805">Transcription regulation</keyword>
<dbReference type="Proteomes" id="UP000594454">
    <property type="component" value="Chromosome 6"/>
</dbReference>
<dbReference type="OrthoDB" id="8045892at2759"/>
<sequence>MDNSKMDKRKKRTSYQQYVIYLKMLEDDQIFRTGIIPRDVELNYLTHKWEELAAKLNDCTHGPVLSADEWKKRLNDWKNSTRAKFRKCQAEQFKQSDRAELALTPLEERALLLWGPLSSKSLSNASNEQSTTYILPDQPEIKTDIISIKTDNATNEIIIEPAQIQSQTIPLPALTPLPQEPQQNQNITISPSPAPSQELVENEEEEIKTKRRRHDSEDDQTFGMLKMKPSISTNDIKSLAIELRRLADVKEEKLKFEIAKFKFRNPGFEYNYPSSTSNYNSNDISCNDNAIPPY</sequence>
<evidence type="ECO:0000313" key="10">
    <source>
        <dbReference type="Proteomes" id="UP000594454"/>
    </source>
</evidence>
<dbReference type="OMA" id="MNGKMDR"/>
<evidence type="ECO:0000313" key="9">
    <source>
        <dbReference type="EMBL" id="CAD7092337.1"/>
    </source>
</evidence>